<feature type="transmembrane region" description="Helical" evidence="1">
    <location>
        <begin position="99"/>
        <end position="119"/>
    </location>
</feature>
<keyword evidence="1" id="KW-0472">Membrane</keyword>
<dbReference type="EMBL" id="JBFXLT010000001">
    <property type="protein sequence ID" value="KAL2822912.1"/>
    <property type="molecule type" value="Genomic_DNA"/>
</dbReference>
<evidence type="ECO:0000313" key="3">
    <source>
        <dbReference type="Proteomes" id="UP001610334"/>
    </source>
</evidence>
<dbReference type="PANTHER" id="PTHR33927">
    <property type="entry name" value="TRANSMEMBRANE PROTEIN"/>
    <property type="match status" value="1"/>
</dbReference>
<accession>A0ABR4I7G7</accession>
<organism evidence="2 3">
    <name type="scientific">Aspergillus granulosus</name>
    <dbReference type="NCBI Taxonomy" id="176169"/>
    <lineage>
        <taxon>Eukaryota</taxon>
        <taxon>Fungi</taxon>
        <taxon>Dikarya</taxon>
        <taxon>Ascomycota</taxon>
        <taxon>Pezizomycotina</taxon>
        <taxon>Eurotiomycetes</taxon>
        <taxon>Eurotiomycetidae</taxon>
        <taxon>Eurotiales</taxon>
        <taxon>Aspergillaceae</taxon>
        <taxon>Aspergillus</taxon>
        <taxon>Aspergillus subgen. Nidulantes</taxon>
    </lineage>
</organism>
<feature type="transmembrane region" description="Helical" evidence="1">
    <location>
        <begin position="65"/>
        <end position="87"/>
    </location>
</feature>
<feature type="transmembrane region" description="Helical" evidence="1">
    <location>
        <begin position="140"/>
        <end position="160"/>
    </location>
</feature>
<keyword evidence="1" id="KW-0812">Transmembrane</keyword>
<protein>
    <recommendedName>
        <fullName evidence="4">Nonribosomal peptide synthetase 12</fullName>
    </recommendedName>
</protein>
<comment type="caution">
    <text evidence="2">The sequence shown here is derived from an EMBL/GenBank/DDBJ whole genome shotgun (WGS) entry which is preliminary data.</text>
</comment>
<dbReference type="Proteomes" id="UP001610334">
    <property type="component" value="Unassembled WGS sequence"/>
</dbReference>
<dbReference type="InterPro" id="IPR052979">
    <property type="entry name" value="Adenylate-forming_domain"/>
</dbReference>
<gene>
    <name evidence="2" type="ORF">BJX63DRAFT_438902</name>
</gene>
<evidence type="ECO:0000256" key="1">
    <source>
        <dbReference type="SAM" id="Phobius"/>
    </source>
</evidence>
<proteinExistence type="predicted"/>
<keyword evidence="3" id="KW-1185">Reference proteome</keyword>
<evidence type="ECO:0000313" key="2">
    <source>
        <dbReference type="EMBL" id="KAL2822912.1"/>
    </source>
</evidence>
<evidence type="ECO:0008006" key="4">
    <source>
        <dbReference type="Google" id="ProtNLM"/>
    </source>
</evidence>
<name>A0ABR4I7G7_9EURO</name>
<reference evidence="2 3" key="1">
    <citation type="submission" date="2024-07" db="EMBL/GenBank/DDBJ databases">
        <title>Section-level genome sequencing and comparative genomics of Aspergillus sections Usti and Cavernicolus.</title>
        <authorList>
            <consortium name="Lawrence Berkeley National Laboratory"/>
            <person name="Nybo J.L."/>
            <person name="Vesth T.C."/>
            <person name="Theobald S."/>
            <person name="Frisvad J.C."/>
            <person name="Larsen T.O."/>
            <person name="Kjaerboelling I."/>
            <person name="Rothschild-Mancinelli K."/>
            <person name="Lyhne E.K."/>
            <person name="Kogle M.E."/>
            <person name="Barry K."/>
            <person name="Clum A."/>
            <person name="Na H."/>
            <person name="Ledsgaard L."/>
            <person name="Lin J."/>
            <person name="Lipzen A."/>
            <person name="Kuo A."/>
            <person name="Riley R."/>
            <person name="Mondo S."/>
            <person name="Labutti K."/>
            <person name="Haridas S."/>
            <person name="Pangalinan J."/>
            <person name="Salamov A.A."/>
            <person name="Simmons B.A."/>
            <person name="Magnuson J.K."/>
            <person name="Chen J."/>
            <person name="Drula E."/>
            <person name="Henrissat B."/>
            <person name="Wiebenga A."/>
            <person name="Lubbers R.J."/>
            <person name="Gomes A.C."/>
            <person name="Makela M.R."/>
            <person name="Stajich J."/>
            <person name="Grigoriev I.V."/>
            <person name="Mortensen U.H."/>
            <person name="De Vries R.P."/>
            <person name="Baker S.E."/>
            <person name="Andersen M.R."/>
        </authorList>
    </citation>
    <scope>NUCLEOTIDE SEQUENCE [LARGE SCALE GENOMIC DNA]</scope>
    <source>
        <strain evidence="2 3">CBS 588.65</strain>
    </source>
</reference>
<dbReference type="SUPFAM" id="SSF52343">
    <property type="entry name" value="Ferredoxin reductase-like, C-terminal NADP-linked domain"/>
    <property type="match status" value="1"/>
</dbReference>
<feature type="transmembrane region" description="Helical" evidence="1">
    <location>
        <begin position="252"/>
        <end position="269"/>
    </location>
</feature>
<dbReference type="InterPro" id="IPR039261">
    <property type="entry name" value="FNR_nucleotide-bd"/>
</dbReference>
<sequence length="480" mass="53464">MSSHAGFQSNVDTDRLHHFGFGAKSAIPIAIPIPAVHQASIRHSTHSLETLGKPWRGLRYCIFTVYRTLFSIVWLANIAVLICFLTLPSIDDHHFSTMAFVNLTIAALVRQDVVINILYTLCCSVPNSWPLAIRRRCAKIYHLGGCHSGAAVMAVSWYIGAVCLDIYSFGKRINPSILTITLSLMASLVFLIMLLLAYPMIRKKHHDLFERVHRFGGWTALAIIWVQTIFSIWDRYEHMGSLAGKVIISPNFWMLVVITLSIASSWFCLRTVAVEAEVLSNHAVRLYLDYTVPVMGTFIRLSDRPLIEWHSFATIPACKVDNGRPNGYSVIISRTGDWTDRQISKPPTKLWVRGIPTCGVMRIAPLFNRLVLVATGSGIGPLLGYIKAPPCPFTLIWSTPNPVETFGKDIVNAVYSADPEAVVHDTKRQGRPNLVQLTWDAVQSFGAEAVIIISNEKSTKKVVYGMETRGVPAYGAIWDS</sequence>
<dbReference type="PANTHER" id="PTHR33927:SF5">
    <property type="entry name" value="ENZYME, PUTATIVE (AFU_ORTHOLOGUE AFUA_8G01222)-RELATED"/>
    <property type="match status" value="1"/>
</dbReference>
<keyword evidence="1" id="KW-1133">Transmembrane helix</keyword>
<feature type="transmembrane region" description="Helical" evidence="1">
    <location>
        <begin position="180"/>
        <end position="200"/>
    </location>
</feature>
<feature type="transmembrane region" description="Helical" evidence="1">
    <location>
        <begin position="212"/>
        <end position="232"/>
    </location>
</feature>